<dbReference type="PANTHER" id="PTHR31095:SF3">
    <property type="entry name" value="RIKEN CDNA 9930021J03 GENE"/>
    <property type="match status" value="1"/>
</dbReference>
<name>H0XM61_OTOGA</name>
<dbReference type="Ensembl" id="ENSOGAT00000031185.1">
    <property type="protein sequence ID" value="ENSOGAP00000017201.1"/>
    <property type="gene ID" value="ENSOGAG00000030737.1"/>
</dbReference>
<dbReference type="Proteomes" id="UP000005225">
    <property type="component" value="Unassembled WGS sequence"/>
</dbReference>
<reference evidence="2" key="1">
    <citation type="submission" date="2011-03" db="EMBL/GenBank/DDBJ databases">
        <title>Version 3 of the genome sequence of Otolemur garnettii (Bushbaby).</title>
        <authorList>
            <consortium name="The Broad Institute Genome Sequencing Platform"/>
            <person name="Di Palma F."/>
            <person name="Johnson J."/>
            <person name="Lander E.S."/>
            <person name="Lindblad-Toh K."/>
            <person name="Jaffe D.B."/>
            <person name="Gnerre S."/>
            <person name="MacCallum I."/>
            <person name="Przybylski D."/>
            <person name="Ribeiro F.J."/>
            <person name="Burton J.N."/>
            <person name="Walker B.J."/>
            <person name="Sharpe T."/>
            <person name="Hall G."/>
        </authorList>
    </citation>
    <scope>NUCLEOTIDE SEQUENCE [LARGE SCALE GENOMIC DNA]</scope>
</reference>
<dbReference type="HOGENOM" id="CLU_430175_0_0_1"/>
<dbReference type="eggNOG" id="ENOG502QQC8">
    <property type="taxonomic scope" value="Eukaryota"/>
</dbReference>
<evidence type="ECO:0000313" key="1">
    <source>
        <dbReference type="Ensembl" id="ENSOGAP00000017201.1"/>
    </source>
</evidence>
<dbReference type="EMBL" id="AAQR03014643">
    <property type="status" value="NOT_ANNOTATED_CDS"/>
    <property type="molecule type" value="Genomic_DNA"/>
</dbReference>
<evidence type="ECO:0000313" key="2">
    <source>
        <dbReference type="Proteomes" id="UP000005225"/>
    </source>
</evidence>
<dbReference type="GeneTree" id="ENSGT00390000011483"/>
<reference evidence="1" key="2">
    <citation type="submission" date="2025-08" db="UniProtKB">
        <authorList>
            <consortium name="Ensembl"/>
        </authorList>
    </citation>
    <scope>IDENTIFICATION</scope>
</reference>
<keyword evidence="2" id="KW-1185">Reference proteome</keyword>
<dbReference type="OMA" id="XRSEATA"/>
<organism evidence="1 2">
    <name type="scientific">Otolemur garnettii</name>
    <name type="common">Small-eared galago</name>
    <name type="synonym">Garnett's greater bushbaby</name>
    <dbReference type="NCBI Taxonomy" id="30611"/>
    <lineage>
        <taxon>Eukaryota</taxon>
        <taxon>Metazoa</taxon>
        <taxon>Chordata</taxon>
        <taxon>Craniata</taxon>
        <taxon>Vertebrata</taxon>
        <taxon>Euteleostomi</taxon>
        <taxon>Mammalia</taxon>
        <taxon>Eutheria</taxon>
        <taxon>Euarchontoglires</taxon>
        <taxon>Primates</taxon>
        <taxon>Strepsirrhini</taxon>
        <taxon>Lorisiformes</taxon>
        <taxon>Galagidae</taxon>
        <taxon>Otolemur</taxon>
    </lineage>
</organism>
<reference evidence="1" key="3">
    <citation type="submission" date="2025-09" db="UniProtKB">
        <authorList>
            <consortium name="Ensembl"/>
        </authorList>
    </citation>
    <scope>IDENTIFICATION</scope>
</reference>
<dbReference type="InterPro" id="IPR040214">
    <property type="entry name" value="BRD10"/>
</dbReference>
<proteinExistence type="predicted"/>
<dbReference type="InParanoid" id="H0XM61"/>
<dbReference type="PANTHER" id="PTHR31095">
    <property type="entry name" value="RIKEN CDNA 9930021J03 GENE"/>
    <property type="match status" value="1"/>
</dbReference>
<sequence length="589" mass="60608">PTVVAESLKQTLPPSLNKTYIKTPEQPQIVLIPSTVGAPIKINSSPTVSQIKDVKIGLNIGQAIVNTSGTVPAIPSINILQNVIPKGEDKSSKGYILPLSTSCNSIPVSSNFVSQNITPVNESVVSATRAVNMFSVTGASVSLGSFSVTSASASAGTRPPVLVSGNDTSSRIMPILSNRLCTSNLGNTVAISTVKTGHLASSVLISATQPTVSPKCLTSALQIPVTVALPTPVTASPKIMNTVQHSAAVPEATCSLPKRQSWTSLQFHSPGISTTVPTNVNTAKPQTELSSLSPSPGKITNISNLASLPNQQMPPSLVKSTPSYSSVPGGSSIHTATAPSNVTTSLVGSQFNEPCIQQKIVINTSTPLAPGTQIMINGTRFIVPPQGLGAGSHVLLISTSPKYGPPLILNSSQGIQPTPVDNPAHKITLASNNSLRVQPIKHSLKSSTKIVNSFGNTSSLPTVNTTPQIINTTAKVSVPSPAPPVSLTSVIKSPPATILAKTPSLASAICSSNPPLPSNTSVFHLDTSVKKLLVSPEGAILNTINTPASKVSSLSSSLSQIVVSASRNPVSVFPDFQSSGLEKPDTAAS</sequence>
<accession>H0XM61</accession>
<dbReference type="AlphaFoldDB" id="H0XM61"/>
<evidence type="ECO:0008006" key="3">
    <source>
        <dbReference type="Google" id="ProtNLM"/>
    </source>
</evidence>
<dbReference type="STRING" id="30611.ENSOGAP00000017201"/>
<protein>
    <recommendedName>
        <fullName evidence="3">KIAA2026</fullName>
    </recommendedName>
</protein>